<dbReference type="RefSeq" id="WP_378227244.1">
    <property type="nucleotide sequence ID" value="NZ_JBHSLL010000001.1"/>
</dbReference>
<evidence type="ECO:0000313" key="9">
    <source>
        <dbReference type="Proteomes" id="UP001596016"/>
    </source>
</evidence>
<dbReference type="InterPro" id="IPR011250">
    <property type="entry name" value="OMP/PagP_B-barrel"/>
</dbReference>
<comment type="caution">
    <text evidence="8">The sequence shown here is derived from an EMBL/GenBank/DDBJ whole genome shotgun (WGS) entry which is preliminary data.</text>
</comment>
<protein>
    <submittedName>
        <fullName evidence="8">Outer membrane protein</fullName>
    </submittedName>
</protein>
<dbReference type="Pfam" id="PF13505">
    <property type="entry name" value="OMP_b-brl"/>
    <property type="match status" value="1"/>
</dbReference>
<proteinExistence type="inferred from homology"/>
<gene>
    <name evidence="8" type="ORF">ACFPLB_00155</name>
</gene>
<sequence length="222" mass="23623">MTTKLKFVRPTATALALLAFAAAPAFAADVVMEEPPAPMPIAELPVASWTGPYAGINLGYGFNGRVNHRDAGDRVKTDGFLGGAFVGYNYDMGNNFVVGAEGDLGYSALKGSNVNEKAKSGVEGSIRARLGYSVSPDILLYGTAGGAAQSLKITDTLGDSDRNTMVGWTAGVGSDIKFTDNVFGRVEYRYTDYGKETFNLGSASERFDSRDHRINFGVGMKF</sequence>
<evidence type="ECO:0000313" key="8">
    <source>
        <dbReference type="EMBL" id="MFC5384382.1"/>
    </source>
</evidence>
<dbReference type="PANTHER" id="PTHR34001:SF3">
    <property type="entry name" value="BLL7405 PROTEIN"/>
    <property type="match status" value="1"/>
</dbReference>
<dbReference type="InterPro" id="IPR027385">
    <property type="entry name" value="Beta-barrel_OMP"/>
</dbReference>
<feature type="chain" id="PRO_5046635242" evidence="6">
    <location>
        <begin position="28"/>
        <end position="222"/>
    </location>
</feature>
<keyword evidence="9" id="KW-1185">Reference proteome</keyword>
<evidence type="ECO:0000256" key="2">
    <source>
        <dbReference type="ARBA" id="ARBA00022729"/>
    </source>
</evidence>
<comment type="subcellular location">
    <subcellularLocation>
        <location evidence="1">Cell outer membrane</location>
    </subcellularLocation>
</comment>
<evidence type="ECO:0000256" key="5">
    <source>
        <dbReference type="ARBA" id="ARBA00038306"/>
    </source>
</evidence>
<evidence type="ECO:0000256" key="6">
    <source>
        <dbReference type="SAM" id="SignalP"/>
    </source>
</evidence>
<dbReference type="InterPro" id="IPR051692">
    <property type="entry name" value="OMP-like"/>
</dbReference>
<keyword evidence="3" id="KW-0472">Membrane</keyword>
<evidence type="ECO:0000256" key="4">
    <source>
        <dbReference type="ARBA" id="ARBA00023237"/>
    </source>
</evidence>
<name>A0ABW0GRY3_9HYPH</name>
<feature type="signal peptide" evidence="6">
    <location>
        <begin position="1"/>
        <end position="27"/>
    </location>
</feature>
<reference evidence="9" key="1">
    <citation type="journal article" date="2019" name="Int. J. Syst. Evol. Microbiol.">
        <title>The Global Catalogue of Microorganisms (GCM) 10K type strain sequencing project: providing services to taxonomists for standard genome sequencing and annotation.</title>
        <authorList>
            <consortium name="The Broad Institute Genomics Platform"/>
            <consortium name="The Broad Institute Genome Sequencing Center for Infectious Disease"/>
            <person name="Wu L."/>
            <person name="Ma J."/>
        </authorList>
    </citation>
    <scope>NUCLEOTIDE SEQUENCE [LARGE SCALE GENOMIC DNA]</scope>
    <source>
        <strain evidence="9">CGMCC 4.1415</strain>
    </source>
</reference>
<evidence type="ECO:0000259" key="7">
    <source>
        <dbReference type="Pfam" id="PF13505"/>
    </source>
</evidence>
<comment type="similarity">
    <text evidence="5">Belongs to the Omp25/RopB family.</text>
</comment>
<evidence type="ECO:0000256" key="3">
    <source>
        <dbReference type="ARBA" id="ARBA00023136"/>
    </source>
</evidence>
<dbReference type="Gene3D" id="2.40.160.20">
    <property type="match status" value="1"/>
</dbReference>
<keyword evidence="4" id="KW-0998">Cell outer membrane</keyword>
<dbReference type="PANTHER" id="PTHR34001">
    <property type="entry name" value="BLL7405 PROTEIN"/>
    <property type="match status" value="1"/>
</dbReference>
<organism evidence="8 9">
    <name type="scientific">Aquamicrobium segne</name>
    <dbReference type="NCBI Taxonomy" id="469547"/>
    <lineage>
        <taxon>Bacteria</taxon>
        <taxon>Pseudomonadati</taxon>
        <taxon>Pseudomonadota</taxon>
        <taxon>Alphaproteobacteria</taxon>
        <taxon>Hyphomicrobiales</taxon>
        <taxon>Phyllobacteriaceae</taxon>
        <taxon>Aquamicrobium</taxon>
    </lineage>
</organism>
<dbReference type="EMBL" id="JBHSLL010000001">
    <property type="protein sequence ID" value="MFC5384382.1"/>
    <property type="molecule type" value="Genomic_DNA"/>
</dbReference>
<feature type="domain" description="Outer membrane protein beta-barrel" evidence="7">
    <location>
        <begin position="14"/>
        <end position="222"/>
    </location>
</feature>
<evidence type="ECO:0000256" key="1">
    <source>
        <dbReference type="ARBA" id="ARBA00004442"/>
    </source>
</evidence>
<dbReference type="Proteomes" id="UP001596016">
    <property type="component" value="Unassembled WGS sequence"/>
</dbReference>
<keyword evidence="2 6" id="KW-0732">Signal</keyword>
<accession>A0ABW0GRY3</accession>
<dbReference type="SUPFAM" id="SSF56925">
    <property type="entry name" value="OMPA-like"/>
    <property type="match status" value="1"/>
</dbReference>